<dbReference type="Pfam" id="PF07727">
    <property type="entry name" value="RVT_2"/>
    <property type="match status" value="1"/>
</dbReference>
<name>A0A392MY06_9FABA</name>
<proteinExistence type="predicted"/>
<feature type="compositionally biased region" description="Basic and acidic residues" evidence="1">
    <location>
        <begin position="1"/>
        <end position="17"/>
    </location>
</feature>
<feature type="non-terminal residue" evidence="3">
    <location>
        <position position="122"/>
    </location>
</feature>
<dbReference type="EMBL" id="LXQA010019827">
    <property type="protein sequence ID" value="MCH91154.1"/>
    <property type="molecule type" value="Genomic_DNA"/>
</dbReference>
<dbReference type="Proteomes" id="UP000265520">
    <property type="component" value="Unassembled WGS sequence"/>
</dbReference>
<feature type="domain" description="Reverse transcriptase Ty1/copia-type" evidence="2">
    <location>
        <begin position="63"/>
        <end position="121"/>
    </location>
</feature>
<evidence type="ECO:0000313" key="3">
    <source>
        <dbReference type="EMBL" id="MCH91154.1"/>
    </source>
</evidence>
<feature type="region of interest" description="Disordered" evidence="1">
    <location>
        <begin position="1"/>
        <end position="44"/>
    </location>
</feature>
<organism evidence="3 4">
    <name type="scientific">Trifolium medium</name>
    <dbReference type="NCBI Taxonomy" id="97028"/>
    <lineage>
        <taxon>Eukaryota</taxon>
        <taxon>Viridiplantae</taxon>
        <taxon>Streptophyta</taxon>
        <taxon>Embryophyta</taxon>
        <taxon>Tracheophyta</taxon>
        <taxon>Spermatophyta</taxon>
        <taxon>Magnoliopsida</taxon>
        <taxon>eudicotyledons</taxon>
        <taxon>Gunneridae</taxon>
        <taxon>Pentapetalae</taxon>
        <taxon>rosids</taxon>
        <taxon>fabids</taxon>
        <taxon>Fabales</taxon>
        <taxon>Fabaceae</taxon>
        <taxon>Papilionoideae</taxon>
        <taxon>50 kb inversion clade</taxon>
        <taxon>NPAAA clade</taxon>
        <taxon>Hologalegina</taxon>
        <taxon>IRL clade</taxon>
        <taxon>Trifolieae</taxon>
        <taxon>Trifolium</taxon>
    </lineage>
</organism>
<evidence type="ECO:0000259" key="2">
    <source>
        <dbReference type="Pfam" id="PF07727"/>
    </source>
</evidence>
<dbReference type="InterPro" id="IPR013103">
    <property type="entry name" value="RVT_2"/>
</dbReference>
<evidence type="ECO:0000256" key="1">
    <source>
        <dbReference type="SAM" id="MobiDB-lite"/>
    </source>
</evidence>
<evidence type="ECO:0000313" key="4">
    <source>
        <dbReference type="Proteomes" id="UP000265520"/>
    </source>
</evidence>
<protein>
    <recommendedName>
        <fullName evidence="2">Reverse transcriptase Ty1/copia-type domain-containing protein</fullName>
    </recommendedName>
</protein>
<gene>
    <name evidence="3" type="ORF">A2U01_0012080</name>
</gene>
<dbReference type="AlphaFoldDB" id="A0A392MY06"/>
<accession>A0A392MY06</accession>
<reference evidence="3 4" key="1">
    <citation type="journal article" date="2018" name="Front. Plant Sci.">
        <title>Red Clover (Trifolium pratense) and Zigzag Clover (T. medium) - A Picture of Genomic Similarities and Differences.</title>
        <authorList>
            <person name="Dluhosova J."/>
            <person name="Istvanek J."/>
            <person name="Nedelnik J."/>
            <person name="Repkova J."/>
        </authorList>
    </citation>
    <scope>NUCLEOTIDE SEQUENCE [LARGE SCALE GENOMIC DNA]</scope>
    <source>
        <strain evidence="4">cv. 10/8</strain>
        <tissue evidence="3">Leaf</tissue>
    </source>
</reference>
<comment type="caution">
    <text evidence="3">The sequence shown here is derived from an EMBL/GenBank/DDBJ whole genome shotgun (WGS) entry which is preliminary data.</text>
</comment>
<sequence>MHVKFDEFEDLSCLKEKDDEDEQDSSKEQAIEQASPPQEPPKTWKIVDYHPQEQIIRDTADGNEVWKIMPNPQDYSIIGTRWVFRNKLDEDGKVIRNKARLVAQGYNQQEGIDYDETFAPVT</sequence>
<keyword evidence="4" id="KW-1185">Reference proteome</keyword>